<name>A0A835ZBR8_9STRA</name>
<organism evidence="2 3">
    <name type="scientific">Tribonema minus</name>
    <dbReference type="NCBI Taxonomy" id="303371"/>
    <lineage>
        <taxon>Eukaryota</taxon>
        <taxon>Sar</taxon>
        <taxon>Stramenopiles</taxon>
        <taxon>Ochrophyta</taxon>
        <taxon>PX clade</taxon>
        <taxon>Xanthophyceae</taxon>
        <taxon>Tribonematales</taxon>
        <taxon>Tribonemataceae</taxon>
        <taxon>Tribonema</taxon>
    </lineage>
</organism>
<dbReference type="AlphaFoldDB" id="A0A835ZBR8"/>
<protein>
    <submittedName>
        <fullName evidence="2">Uncharacterized protein</fullName>
    </submittedName>
</protein>
<gene>
    <name evidence="2" type="ORF">JKP88DRAFT_267262</name>
</gene>
<dbReference type="Proteomes" id="UP000664859">
    <property type="component" value="Unassembled WGS sequence"/>
</dbReference>
<sequence length="76" mass="7903">MAPAGTIHATLRRLILLWAGLVLCRAATMAPSIAPSAAPSAAPSVAPVGFIDDMAVDPTKYNYNIVFTADVPPLLQ</sequence>
<feature type="signal peptide" evidence="1">
    <location>
        <begin position="1"/>
        <end position="26"/>
    </location>
</feature>
<feature type="non-terminal residue" evidence="2">
    <location>
        <position position="76"/>
    </location>
</feature>
<evidence type="ECO:0000313" key="3">
    <source>
        <dbReference type="Proteomes" id="UP000664859"/>
    </source>
</evidence>
<evidence type="ECO:0000256" key="1">
    <source>
        <dbReference type="SAM" id="SignalP"/>
    </source>
</evidence>
<feature type="chain" id="PRO_5032419545" evidence="1">
    <location>
        <begin position="27"/>
        <end position="76"/>
    </location>
</feature>
<keyword evidence="1" id="KW-0732">Signal</keyword>
<comment type="caution">
    <text evidence="2">The sequence shown here is derived from an EMBL/GenBank/DDBJ whole genome shotgun (WGS) entry which is preliminary data.</text>
</comment>
<reference evidence="2" key="1">
    <citation type="submission" date="2021-02" db="EMBL/GenBank/DDBJ databases">
        <title>First Annotated Genome of the Yellow-green Alga Tribonema minus.</title>
        <authorList>
            <person name="Mahan K.M."/>
        </authorList>
    </citation>
    <scope>NUCLEOTIDE SEQUENCE</scope>
    <source>
        <strain evidence="2">UTEX B ZZ1240</strain>
    </source>
</reference>
<keyword evidence="3" id="KW-1185">Reference proteome</keyword>
<evidence type="ECO:0000313" key="2">
    <source>
        <dbReference type="EMBL" id="KAG5189494.1"/>
    </source>
</evidence>
<dbReference type="EMBL" id="JAFCMP010000049">
    <property type="protein sequence ID" value="KAG5189494.1"/>
    <property type="molecule type" value="Genomic_DNA"/>
</dbReference>
<accession>A0A835ZBR8</accession>
<proteinExistence type="predicted"/>